<dbReference type="InterPro" id="IPR050515">
    <property type="entry name" value="Beta-lactam/transpept"/>
</dbReference>
<feature type="domain" description="Penicillin binding protein A dimerisation" evidence="2">
    <location>
        <begin position="60"/>
        <end position="130"/>
    </location>
</feature>
<protein>
    <submittedName>
        <fullName evidence="3">Penicillin-binding protein A</fullName>
    </submittedName>
</protein>
<evidence type="ECO:0000259" key="1">
    <source>
        <dbReference type="Pfam" id="PF00905"/>
    </source>
</evidence>
<dbReference type="GO" id="GO:0071555">
    <property type="term" value="P:cell wall organization"/>
    <property type="evidence" value="ECO:0007669"/>
    <property type="project" value="TreeGrafter"/>
</dbReference>
<dbReference type="RefSeq" id="WP_204025738.1">
    <property type="nucleotide sequence ID" value="NZ_BOOW01000018.1"/>
</dbReference>
<dbReference type="Pfam" id="PF00905">
    <property type="entry name" value="Transpeptidase"/>
    <property type="match status" value="1"/>
</dbReference>
<keyword evidence="4" id="KW-1185">Reference proteome</keyword>
<dbReference type="Gene3D" id="3.40.710.10">
    <property type="entry name" value="DD-peptidase/beta-lactamase superfamily"/>
    <property type="match status" value="1"/>
</dbReference>
<dbReference type="GO" id="GO:0071972">
    <property type="term" value="F:peptidoglycan L,D-transpeptidase activity"/>
    <property type="evidence" value="ECO:0007669"/>
    <property type="project" value="TreeGrafter"/>
</dbReference>
<dbReference type="AlphaFoldDB" id="A0A919RHZ3"/>
<dbReference type="SUPFAM" id="SSF56601">
    <property type="entry name" value="beta-lactamase/transpeptidase-like"/>
    <property type="match status" value="1"/>
</dbReference>
<reference evidence="3" key="1">
    <citation type="submission" date="2021-01" db="EMBL/GenBank/DDBJ databases">
        <title>Whole genome shotgun sequence of Sinosporangium siamense NBRC 109515.</title>
        <authorList>
            <person name="Komaki H."/>
            <person name="Tamura T."/>
        </authorList>
    </citation>
    <scope>NUCLEOTIDE SEQUENCE</scope>
    <source>
        <strain evidence="3">NBRC 109515</strain>
    </source>
</reference>
<dbReference type="EMBL" id="BOOW01000018">
    <property type="protein sequence ID" value="GII92729.1"/>
    <property type="molecule type" value="Genomic_DNA"/>
</dbReference>
<feature type="domain" description="Penicillin-binding protein transpeptidase" evidence="1">
    <location>
        <begin position="163"/>
        <end position="480"/>
    </location>
</feature>
<dbReference type="GO" id="GO:0008658">
    <property type="term" value="F:penicillin binding"/>
    <property type="evidence" value="ECO:0007669"/>
    <property type="project" value="InterPro"/>
</dbReference>
<dbReference type="Pfam" id="PF21922">
    <property type="entry name" value="PBP_dimer_2"/>
    <property type="match status" value="1"/>
</dbReference>
<accession>A0A919RHZ3</accession>
<dbReference type="Gene3D" id="3.90.1310.10">
    <property type="entry name" value="Penicillin-binding protein 2a (Domain 2)"/>
    <property type="match status" value="1"/>
</dbReference>
<evidence type="ECO:0000259" key="2">
    <source>
        <dbReference type="Pfam" id="PF21922"/>
    </source>
</evidence>
<proteinExistence type="predicted"/>
<gene>
    <name evidence="3" type="primary">pbpA</name>
    <name evidence="3" type="ORF">Ssi02_29600</name>
</gene>
<dbReference type="PANTHER" id="PTHR30627">
    <property type="entry name" value="PEPTIDOGLYCAN D,D-TRANSPEPTIDASE"/>
    <property type="match status" value="1"/>
</dbReference>
<dbReference type="PANTHER" id="PTHR30627:SF24">
    <property type="entry name" value="PENICILLIN-BINDING PROTEIN 4B"/>
    <property type="match status" value="1"/>
</dbReference>
<dbReference type="InterPro" id="IPR012338">
    <property type="entry name" value="Beta-lactam/transpept-like"/>
</dbReference>
<comment type="caution">
    <text evidence="3">The sequence shown here is derived from an EMBL/GenBank/DDBJ whole genome shotgun (WGS) entry which is preliminary data.</text>
</comment>
<organism evidence="3 4">
    <name type="scientific">Sinosporangium siamense</name>
    <dbReference type="NCBI Taxonomy" id="1367973"/>
    <lineage>
        <taxon>Bacteria</taxon>
        <taxon>Bacillati</taxon>
        <taxon>Actinomycetota</taxon>
        <taxon>Actinomycetes</taxon>
        <taxon>Streptosporangiales</taxon>
        <taxon>Streptosporangiaceae</taxon>
        <taxon>Sinosporangium</taxon>
    </lineage>
</organism>
<dbReference type="GO" id="GO:0005886">
    <property type="term" value="C:plasma membrane"/>
    <property type="evidence" value="ECO:0007669"/>
    <property type="project" value="TreeGrafter"/>
</dbReference>
<dbReference type="Proteomes" id="UP000606172">
    <property type="component" value="Unassembled WGS sequence"/>
</dbReference>
<evidence type="ECO:0000313" key="3">
    <source>
        <dbReference type="EMBL" id="GII92729.1"/>
    </source>
</evidence>
<sequence>MIGARTERMNIPLRHTAVACGVMLFALLGRVTIIQAFQADGLRADDRNSRTLIARFEHPRGRLLLRDGTVIADSRKVTAGVYRYRRVYADGPMFAAVTGHLSLFSRSGVEKSEDAVLAGTDPKVKVRALMRDGVPSGATLKLTLDGSAQRAAYDALRATGRPGAVVALNPATGAVLAMASVPSYDPGIYTSFDVPALTSADRRLQTDRARPLLNRALRRTYPPGSTFKIVTAAAALESGDYSPRRDVRAPVALRLPGTRISVRNAKGAACGDGRPSLAYAFRASCNTAFAAIGLELGQEAVREQARRFGFDSDDLVVPMPVAVSAYPTRMDRAQTAMAAIGQYDVRATPLLIAMMSAAVANGGVLMRPYLVEETRLPDGTVIDSAQPTRYRDTMSARTAASLTAMMTAVTRNGGTGTAAAIPGVTVAAKTGTAENHAGRRSHAVVTAFAPAKDPRVAVGVLVEGGGYGGRTAAPIARAVMRAVLSL</sequence>
<dbReference type="InterPro" id="IPR001460">
    <property type="entry name" value="PCN-bd_Tpept"/>
</dbReference>
<evidence type="ECO:0000313" key="4">
    <source>
        <dbReference type="Proteomes" id="UP000606172"/>
    </source>
</evidence>
<name>A0A919RHZ3_9ACTN</name>
<dbReference type="InterPro" id="IPR054120">
    <property type="entry name" value="PBPA_dimer"/>
</dbReference>